<dbReference type="Pfam" id="PF13462">
    <property type="entry name" value="Thioredoxin_4"/>
    <property type="match status" value="1"/>
</dbReference>
<protein>
    <recommendedName>
        <fullName evidence="3">Thioredoxin-like fold domain-containing protein</fullName>
    </recommendedName>
</protein>
<sequence>MSDERSGQRPTKNERRTAARQKAQELREKQKRRDKRNRLLLQGGIGVGVIAVIAVIVLVFTSFSRPAVASPANMASDGVVVGAGLKVIPTPSLPEGAEPIATQPDEQKPNVRIFLDYLCPYCGQFEQANAEMLTGLLESDAITVEYHPLALLNNQSLGTKYSQRAANAAACVVNFAPDSFFDFNTLMFQNQPAEGTEGLDDEQIKELVSQAGAEPTSQINTCIDEQTYASWVKAASDRAIDGGIQNASITSLTGTPTILVNGAQYTGSPTDPDELRQFIVTTAADDYATSSPSPSAEPDEGGE</sequence>
<keyword evidence="2" id="KW-0472">Membrane</keyword>
<keyword evidence="2" id="KW-1133">Transmembrane helix</keyword>
<organism evidence="4 5">
    <name type="scientific">Mycetocola reblochoni REB411</name>
    <dbReference type="NCBI Taxonomy" id="1255698"/>
    <lineage>
        <taxon>Bacteria</taxon>
        <taxon>Bacillati</taxon>
        <taxon>Actinomycetota</taxon>
        <taxon>Actinomycetes</taxon>
        <taxon>Micrococcales</taxon>
        <taxon>Microbacteriaceae</taxon>
        <taxon>Mycetocola</taxon>
    </lineage>
</organism>
<feature type="domain" description="Thioredoxin-like fold" evidence="3">
    <location>
        <begin position="110"/>
        <end position="279"/>
    </location>
</feature>
<dbReference type="EMBL" id="FUKR01000050">
    <property type="protein sequence ID" value="SJN34263.1"/>
    <property type="molecule type" value="Genomic_DNA"/>
</dbReference>
<dbReference type="OrthoDB" id="117402at2"/>
<dbReference type="RefSeq" id="WP_087137314.1">
    <property type="nucleotide sequence ID" value="NZ_FUKR01000050.1"/>
</dbReference>
<dbReference type="InterPro" id="IPR012336">
    <property type="entry name" value="Thioredoxin-like_fold"/>
</dbReference>
<dbReference type="InterPro" id="IPR036249">
    <property type="entry name" value="Thioredoxin-like_sf"/>
</dbReference>
<keyword evidence="5" id="KW-1185">Reference proteome</keyword>
<reference evidence="5" key="1">
    <citation type="submission" date="2017-02" db="EMBL/GenBank/DDBJ databases">
        <authorList>
            <person name="Dridi B."/>
        </authorList>
    </citation>
    <scope>NUCLEOTIDE SEQUENCE [LARGE SCALE GENOMIC DNA]</scope>
    <source>
        <strain evidence="5">EB411</strain>
    </source>
</reference>
<evidence type="ECO:0000313" key="5">
    <source>
        <dbReference type="Proteomes" id="UP000196778"/>
    </source>
</evidence>
<keyword evidence="2" id="KW-0812">Transmembrane</keyword>
<gene>
    <name evidence="4" type="ORF">FM119_08880</name>
</gene>
<evidence type="ECO:0000259" key="3">
    <source>
        <dbReference type="Pfam" id="PF13462"/>
    </source>
</evidence>
<feature type="transmembrane region" description="Helical" evidence="2">
    <location>
        <begin position="39"/>
        <end position="63"/>
    </location>
</feature>
<dbReference type="SUPFAM" id="SSF52833">
    <property type="entry name" value="Thioredoxin-like"/>
    <property type="match status" value="1"/>
</dbReference>
<dbReference type="Proteomes" id="UP000196778">
    <property type="component" value="Unassembled WGS sequence"/>
</dbReference>
<feature type="compositionally biased region" description="Basic and acidic residues" evidence="1">
    <location>
        <begin position="1"/>
        <end position="28"/>
    </location>
</feature>
<proteinExistence type="predicted"/>
<feature type="region of interest" description="Disordered" evidence="1">
    <location>
        <begin position="1"/>
        <end position="33"/>
    </location>
</feature>
<dbReference type="AlphaFoldDB" id="A0A1R4JR52"/>
<evidence type="ECO:0000256" key="2">
    <source>
        <dbReference type="SAM" id="Phobius"/>
    </source>
</evidence>
<name>A0A1R4JR52_9MICO</name>
<dbReference type="Gene3D" id="3.40.30.10">
    <property type="entry name" value="Glutaredoxin"/>
    <property type="match status" value="1"/>
</dbReference>
<evidence type="ECO:0000313" key="4">
    <source>
        <dbReference type="EMBL" id="SJN34263.1"/>
    </source>
</evidence>
<evidence type="ECO:0000256" key="1">
    <source>
        <dbReference type="SAM" id="MobiDB-lite"/>
    </source>
</evidence>
<feature type="region of interest" description="Disordered" evidence="1">
    <location>
        <begin position="283"/>
        <end position="303"/>
    </location>
</feature>
<accession>A0A1R4JR52</accession>